<dbReference type="InterPro" id="IPR030946">
    <property type="entry name" value="EcfA2"/>
</dbReference>
<dbReference type="SUPFAM" id="SSF52540">
    <property type="entry name" value="P-loop containing nucleoside triphosphate hydrolases"/>
    <property type="match status" value="1"/>
</dbReference>
<evidence type="ECO:0000313" key="10">
    <source>
        <dbReference type="EMBL" id="MFD1799100.1"/>
    </source>
</evidence>
<dbReference type="PROSITE" id="PS00211">
    <property type="entry name" value="ABC_TRANSPORTER_1"/>
    <property type="match status" value="1"/>
</dbReference>
<keyword evidence="7 8" id="KW-0472">Membrane</keyword>
<dbReference type="Pfam" id="PF00005">
    <property type="entry name" value="ABC_tran"/>
    <property type="match status" value="1"/>
</dbReference>
<keyword evidence="5 8" id="KW-0067">ATP-binding</keyword>
<name>A0ABW4NL07_9LACT</name>
<dbReference type="EC" id="7.-.-.-" evidence="8"/>
<dbReference type="InterPro" id="IPR015856">
    <property type="entry name" value="ABC_transpr_CbiO/EcfA_su"/>
</dbReference>
<keyword evidence="11" id="KW-1185">Reference proteome</keyword>
<comment type="subcellular location">
    <subcellularLocation>
        <location evidence="1 8">Cell membrane</location>
        <topology evidence="1 8">Peripheral membrane protein</topology>
    </subcellularLocation>
</comment>
<dbReference type="RefSeq" id="WP_058919476.1">
    <property type="nucleotide sequence ID" value="NZ_JBHSQC010000015.1"/>
</dbReference>
<evidence type="ECO:0000256" key="1">
    <source>
        <dbReference type="ARBA" id="ARBA00004202"/>
    </source>
</evidence>
<dbReference type="Proteomes" id="UP001597285">
    <property type="component" value="Unassembled WGS sequence"/>
</dbReference>
<dbReference type="CDD" id="cd03225">
    <property type="entry name" value="ABC_cobalt_CbiO_domain1"/>
    <property type="match status" value="1"/>
</dbReference>
<keyword evidence="4 8" id="KW-0547">Nucleotide-binding</keyword>
<feature type="domain" description="ABC transporter" evidence="9">
    <location>
        <begin position="3"/>
        <end position="246"/>
    </location>
</feature>
<evidence type="ECO:0000256" key="5">
    <source>
        <dbReference type="ARBA" id="ARBA00022840"/>
    </source>
</evidence>
<evidence type="ECO:0000256" key="4">
    <source>
        <dbReference type="ARBA" id="ARBA00022741"/>
    </source>
</evidence>
<reference evidence="11" key="1">
    <citation type="journal article" date="2019" name="Int. J. Syst. Evol. Microbiol.">
        <title>The Global Catalogue of Microorganisms (GCM) 10K type strain sequencing project: providing services to taxonomists for standard genome sequencing and annotation.</title>
        <authorList>
            <consortium name="The Broad Institute Genomics Platform"/>
            <consortium name="The Broad Institute Genome Sequencing Center for Infectious Disease"/>
            <person name="Wu L."/>
            <person name="Ma J."/>
        </authorList>
    </citation>
    <scope>NUCLEOTIDE SEQUENCE [LARGE SCALE GENOMIC DNA]</scope>
    <source>
        <strain evidence="11">KCTC 42143</strain>
    </source>
</reference>
<evidence type="ECO:0000256" key="6">
    <source>
        <dbReference type="ARBA" id="ARBA00022967"/>
    </source>
</evidence>
<protein>
    <recommendedName>
        <fullName evidence="8">Energy-coupling factor transporter ATP-binding protein EcfA2</fullName>
        <ecNumber evidence="8">7.-.-.-</ecNumber>
    </recommendedName>
</protein>
<dbReference type="NCBIfam" id="TIGR04521">
    <property type="entry name" value="ECF_ATPase_2"/>
    <property type="match status" value="1"/>
</dbReference>
<dbReference type="InterPro" id="IPR003439">
    <property type="entry name" value="ABC_transporter-like_ATP-bd"/>
</dbReference>
<dbReference type="GO" id="GO:0005524">
    <property type="term" value="F:ATP binding"/>
    <property type="evidence" value="ECO:0007669"/>
    <property type="project" value="UniProtKB-KW"/>
</dbReference>
<dbReference type="NCBIfam" id="NF010155">
    <property type="entry name" value="PRK13634.1"/>
    <property type="match status" value="1"/>
</dbReference>
<dbReference type="InterPro" id="IPR050095">
    <property type="entry name" value="ECF_ABC_transporter_ATP-bd"/>
</dbReference>
<gene>
    <name evidence="10" type="ORF">ACFSBK_04395</name>
</gene>
<keyword evidence="2 8" id="KW-0813">Transport</keyword>
<comment type="similarity">
    <text evidence="8">Belongs to the ABC transporter superfamily. Energy-coupling factor EcfA family.</text>
</comment>
<dbReference type="InterPro" id="IPR017871">
    <property type="entry name" value="ABC_transporter-like_CS"/>
</dbReference>
<evidence type="ECO:0000256" key="7">
    <source>
        <dbReference type="ARBA" id="ARBA00023136"/>
    </source>
</evidence>
<dbReference type="PANTHER" id="PTHR43553">
    <property type="entry name" value="HEAVY METAL TRANSPORTER"/>
    <property type="match status" value="1"/>
</dbReference>
<dbReference type="Gene3D" id="3.40.50.300">
    <property type="entry name" value="P-loop containing nucleotide triphosphate hydrolases"/>
    <property type="match status" value="1"/>
</dbReference>
<keyword evidence="3 8" id="KW-1003">Cell membrane</keyword>
<evidence type="ECO:0000259" key="9">
    <source>
        <dbReference type="PROSITE" id="PS50893"/>
    </source>
</evidence>
<accession>A0ABW4NL07</accession>
<dbReference type="PANTHER" id="PTHR43553:SF27">
    <property type="entry name" value="ENERGY-COUPLING FACTOR TRANSPORTER ATP-BINDING PROTEIN ECFA2"/>
    <property type="match status" value="1"/>
</dbReference>
<evidence type="ECO:0000256" key="2">
    <source>
        <dbReference type="ARBA" id="ARBA00022448"/>
    </source>
</evidence>
<evidence type="ECO:0000256" key="3">
    <source>
        <dbReference type="ARBA" id="ARBA00022475"/>
    </source>
</evidence>
<comment type="subunit">
    <text evidence="8">Forms a stable energy-coupling factor (ECF) transporter complex composed of 2 membrane-embedded substrate-binding proteins (S component), 2 ATP-binding proteins (A component) and 2 transmembrane proteins (T component).</text>
</comment>
<evidence type="ECO:0000313" key="11">
    <source>
        <dbReference type="Proteomes" id="UP001597285"/>
    </source>
</evidence>
<dbReference type="InterPro" id="IPR003593">
    <property type="entry name" value="AAA+_ATPase"/>
</dbReference>
<evidence type="ECO:0000256" key="8">
    <source>
        <dbReference type="RuleBase" id="RU365104"/>
    </source>
</evidence>
<keyword evidence="6" id="KW-1278">Translocase</keyword>
<comment type="function">
    <text evidence="8">ATP-binding (A) component of a common energy-coupling factor (ECF) ABC-transporter complex.</text>
</comment>
<proteinExistence type="inferred from homology"/>
<dbReference type="PROSITE" id="PS50893">
    <property type="entry name" value="ABC_TRANSPORTER_2"/>
    <property type="match status" value="1"/>
</dbReference>
<sequence length="303" mass="33412">MDITFEEVGFTYQKGTPFENRALYAIDMTIKEGSFTALVGHTGSGKSTVLQHLNALMKPTEGTVTIGERIITPTTNNKNLKSIRKQVGIVFQFPEAQLFEETVAKDIAFGPKNFGVPEAEAIELARKMLPLVGLDEIFMERSPFDLSGGQMRRVAIAGVLAMEPQVLVLDEPTAGLDPQGRREMMEMFYDLHREKGLTIVLVTHQMDDVANYADHMVILEKGTVIREGAPQEIFQDGDWLKSKQLGVPAAVSFGQLLQAKLPSFNERLLLTTNELADAIAAQVNALTANERHQEPTSEAGEPK</sequence>
<organism evidence="10 11">
    <name type="scientific">Carnobacterium antarcticum</name>
    <dbReference type="NCBI Taxonomy" id="2126436"/>
    <lineage>
        <taxon>Bacteria</taxon>
        <taxon>Bacillati</taxon>
        <taxon>Bacillota</taxon>
        <taxon>Bacilli</taxon>
        <taxon>Lactobacillales</taxon>
        <taxon>Carnobacteriaceae</taxon>
        <taxon>Carnobacterium</taxon>
    </lineage>
</organism>
<dbReference type="InterPro" id="IPR027417">
    <property type="entry name" value="P-loop_NTPase"/>
</dbReference>
<comment type="caution">
    <text evidence="10">The sequence shown here is derived from an EMBL/GenBank/DDBJ whole genome shotgun (WGS) entry which is preliminary data.</text>
</comment>
<dbReference type="SMART" id="SM00382">
    <property type="entry name" value="AAA"/>
    <property type="match status" value="1"/>
</dbReference>
<dbReference type="EMBL" id="JBHUFF010000008">
    <property type="protein sequence ID" value="MFD1799100.1"/>
    <property type="molecule type" value="Genomic_DNA"/>
</dbReference>